<dbReference type="SUPFAM" id="SSF143842">
    <property type="entry name" value="YwmB-like"/>
    <property type="match status" value="1"/>
</dbReference>
<reference evidence="2" key="1">
    <citation type="journal article" date="2010" name="Stand. Genomic Sci.">
        <title>Complete genome sequence of Syntrophothermus lipocalidus type strain (TGB-C1T).</title>
        <authorList>
            <consortium name="US DOE Joint Genome Institute (JGI-PGF)"/>
            <person name="Djao O."/>
            <person name="Zhang X."/>
            <person name="Lucas S."/>
            <person name="Lapidus A."/>
            <person name="Glavina Del Rio T."/>
            <person name="Nolan M."/>
            <person name="Tice H."/>
            <person name="Cheng J."/>
            <person name="Han C."/>
            <person name="Tapia R."/>
            <person name="Goodwin L."/>
            <person name="Pitluck S."/>
            <person name="Liolios K."/>
            <person name="Ivanova N."/>
            <person name="Mavromatis K."/>
            <person name="Mikhailova N."/>
            <person name="Ovchinnikova G."/>
            <person name="Pati A."/>
            <person name="Brambilla E."/>
            <person name="Chen A."/>
            <person name="Palaniappan K."/>
            <person name="Land M."/>
            <person name="Hauser L."/>
            <person name="Chang Y."/>
            <person name="Jeffries C."/>
            <person name="Rohde M."/>
            <person name="Sikorski J."/>
            <person name="Spring S."/>
            <person name="Goker M."/>
            <person name="Detter J."/>
            <person name="Woyke T."/>
            <person name="Bristow J."/>
            <person name="Eisen J."/>
            <person name="Markowitz V."/>
            <person name="Hugenholtz P."/>
            <person name="Kyrpides N."/>
            <person name="Klenk H."/>
        </authorList>
    </citation>
    <scope>NUCLEOTIDE SEQUENCE [LARGE SCALE GENOMIC DNA]</scope>
    <source>
        <strain evidence="2">DSM 12680 / TGB-C1</strain>
    </source>
</reference>
<accession>D7CJR5</accession>
<protein>
    <recommendedName>
        <fullName evidence="3">TATA-box binding protein</fullName>
    </recommendedName>
</protein>
<evidence type="ECO:0000313" key="2">
    <source>
        <dbReference type="Proteomes" id="UP000000378"/>
    </source>
</evidence>
<dbReference type="InterPro" id="IPR036209">
    <property type="entry name" value="YwmB-like_sf"/>
</dbReference>
<dbReference type="AlphaFoldDB" id="D7CJR5"/>
<organism evidence="1 2">
    <name type="scientific">Syntrophothermus lipocalidus (strain DSM 12680 / TGB-C1)</name>
    <dbReference type="NCBI Taxonomy" id="643648"/>
    <lineage>
        <taxon>Bacteria</taxon>
        <taxon>Bacillati</taxon>
        <taxon>Bacillota</taxon>
        <taxon>Clostridia</taxon>
        <taxon>Eubacteriales</taxon>
        <taxon>Syntrophomonadaceae</taxon>
        <taxon>Syntrophothermus</taxon>
    </lineage>
</organism>
<dbReference type="KEGG" id="slp:Slip_2279"/>
<dbReference type="RefSeq" id="WP_013176422.1">
    <property type="nucleotide sequence ID" value="NC_014220.1"/>
</dbReference>
<evidence type="ECO:0000313" key="1">
    <source>
        <dbReference type="EMBL" id="ADI03020.1"/>
    </source>
</evidence>
<proteinExistence type="predicted"/>
<dbReference type="HOGENOM" id="CLU_1142139_0_0_9"/>
<dbReference type="Proteomes" id="UP000000378">
    <property type="component" value="Chromosome"/>
</dbReference>
<reference evidence="1 2" key="2">
    <citation type="journal article" date="2010" name="Stand. Genomic Sci.">
        <title>Complete genome sequence of Syntrophothermus lipocalidus type strain (TGB-C1).</title>
        <authorList>
            <person name="Djao O.D."/>
            <person name="Zhang X."/>
            <person name="Lucas S."/>
            <person name="Lapidus A."/>
            <person name="Del Rio T.G."/>
            <person name="Nolan M."/>
            <person name="Tice H."/>
            <person name="Cheng J.F."/>
            <person name="Han C."/>
            <person name="Tapia R."/>
            <person name="Goodwin L."/>
            <person name="Pitluck S."/>
            <person name="Liolios K."/>
            <person name="Ivanova N."/>
            <person name="Mavromatis K."/>
            <person name="Mikhailova N."/>
            <person name="Ovchinnikova G."/>
            <person name="Pati A."/>
            <person name="Brambilla E."/>
            <person name="Chen A."/>
            <person name="Palaniappan K."/>
            <person name="Land M."/>
            <person name="Hauser L."/>
            <person name="Chang Y.J."/>
            <person name="Jeffries C.D."/>
            <person name="Rohde M."/>
            <person name="Sikorski J."/>
            <person name="Spring S."/>
            <person name="Goker M."/>
            <person name="Detter J.C."/>
            <person name="Woyke T."/>
            <person name="Bristow J."/>
            <person name="Eisen J.A."/>
            <person name="Markowitz V."/>
            <person name="Hugenholtz P."/>
            <person name="Kyrpides N.C."/>
            <person name="Klenk H.P."/>
        </authorList>
    </citation>
    <scope>NUCLEOTIDE SEQUENCE [LARGE SCALE GENOMIC DNA]</scope>
    <source>
        <strain evidence="2">DSM 12680 / TGB-C1</strain>
    </source>
</reference>
<dbReference type="InterPro" id="IPR014794">
    <property type="entry name" value="DUF1779"/>
</dbReference>
<dbReference type="eggNOG" id="ENOG5030CFT">
    <property type="taxonomic scope" value="Bacteria"/>
</dbReference>
<gene>
    <name evidence="1" type="ordered locus">Slip_2279</name>
</gene>
<dbReference type="EMBL" id="CP002048">
    <property type="protein sequence ID" value="ADI03020.1"/>
    <property type="molecule type" value="Genomic_DNA"/>
</dbReference>
<keyword evidence="2" id="KW-1185">Reference proteome</keyword>
<evidence type="ECO:0008006" key="3">
    <source>
        <dbReference type="Google" id="ProtNLM"/>
    </source>
</evidence>
<dbReference type="STRING" id="643648.Slip_2279"/>
<sequence>MKRLVIAAICAGLILGLCEARYVANLNLAGNENSLYCLAFSRIGATLLESRLDAWATIKKKNSTQEMKERLMDIGRALEIPIDPQTISTSSTGDITVVRTSVTKNNGRYYLTAQASKGYTLLLVSVIFAAGKDATNNIIECQKRIKKILPAQTASQYTGVLAGEVASSKREPLINRMFEVFEAQMIEVYKTSNAVSATGYTPFISSHLGYGKKQYNLQAAVHYNPTENKTYIYLGTPLLLGEY</sequence>
<name>D7CJR5_SYNLT</name>
<dbReference type="Gene3D" id="3.30.360.40">
    <property type="entry name" value="YwmB-like"/>
    <property type="match status" value="1"/>
</dbReference>
<dbReference type="Pfam" id="PF08680">
    <property type="entry name" value="DUF1779"/>
    <property type="match status" value="1"/>
</dbReference>